<dbReference type="KEGG" id="nai:NECAME_08681"/>
<keyword evidence="2" id="KW-1185">Reference proteome</keyword>
<dbReference type="GO" id="GO:0000149">
    <property type="term" value="F:SNARE binding"/>
    <property type="evidence" value="ECO:0007669"/>
    <property type="project" value="TreeGrafter"/>
</dbReference>
<dbReference type="Proteomes" id="UP000053676">
    <property type="component" value="Unassembled WGS sequence"/>
</dbReference>
<dbReference type="OrthoDB" id="10047020at2759"/>
<dbReference type="GO" id="GO:0051601">
    <property type="term" value="P:exocyst localization"/>
    <property type="evidence" value="ECO:0007669"/>
    <property type="project" value="TreeGrafter"/>
</dbReference>
<dbReference type="Pfam" id="PF06046">
    <property type="entry name" value="Sec6"/>
    <property type="match status" value="1"/>
</dbReference>
<dbReference type="EMBL" id="KI658822">
    <property type="protein sequence ID" value="ETN81201.1"/>
    <property type="molecule type" value="Genomic_DNA"/>
</dbReference>
<dbReference type="InterPro" id="IPR010326">
    <property type="entry name" value="EXOC3/Sec6"/>
</dbReference>
<dbReference type="STRING" id="51031.W2TJ58"/>
<dbReference type="AlphaFoldDB" id="W2TJ58"/>
<dbReference type="PANTHER" id="PTHR21292:SF1">
    <property type="entry name" value="EXOCYST COMPLEX COMPONENT 3"/>
    <property type="match status" value="1"/>
</dbReference>
<dbReference type="GO" id="GO:0000145">
    <property type="term" value="C:exocyst"/>
    <property type="evidence" value="ECO:0007669"/>
    <property type="project" value="InterPro"/>
</dbReference>
<evidence type="ECO:0000313" key="1">
    <source>
        <dbReference type="EMBL" id="ETN81201.1"/>
    </source>
</evidence>
<dbReference type="GO" id="GO:0006887">
    <property type="term" value="P:exocytosis"/>
    <property type="evidence" value="ECO:0007669"/>
    <property type="project" value="InterPro"/>
</dbReference>
<protein>
    <submittedName>
        <fullName evidence="1">Uncharacterized protein</fullName>
    </submittedName>
</protein>
<evidence type="ECO:0000313" key="2">
    <source>
        <dbReference type="Proteomes" id="UP000053676"/>
    </source>
</evidence>
<reference evidence="2" key="1">
    <citation type="journal article" date="2014" name="Nat. Genet.">
        <title>Genome of the human hookworm Necator americanus.</title>
        <authorList>
            <person name="Tang Y.T."/>
            <person name="Gao X."/>
            <person name="Rosa B.A."/>
            <person name="Abubucker S."/>
            <person name="Hallsworth-Pepin K."/>
            <person name="Martin J."/>
            <person name="Tyagi R."/>
            <person name="Heizer E."/>
            <person name="Zhang X."/>
            <person name="Bhonagiri-Palsikar V."/>
            <person name="Minx P."/>
            <person name="Warren W.C."/>
            <person name="Wang Q."/>
            <person name="Zhan B."/>
            <person name="Hotez P.J."/>
            <person name="Sternberg P.W."/>
            <person name="Dougall A."/>
            <person name="Gaze S.T."/>
            <person name="Mulvenna J."/>
            <person name="Sotillo J."/>
            <person name="Ranganathan S."/>
            <person name="Rabelo E.M."/>
            <person name="Wilson R.K."/>
            <person name="Felgner P.L."/>
            <person name="Bethony J."/>
            <person name="Hawdon J.M."/>
            <person name="Gasser R.B."/>
            <person name="Loukas A."/>
            <person name="Mitreva M."/>
        </authorList>
    </citation>
    <scope>NUCLEOTIDE SEQUENCE [LARGE SCALE GENOMIC DNA]</scope>
</reference>
<sequence length="232" mass="27325">MDLELARDELLFEVHKSNSPNKDYEKNLLITFFIKVDELVTDLSSNMWFVIGRALEMVKGSETGSGPQELVTCIRIVEREERIDNYYLEKKAHGSAFMPPGRPRQLRKKAFEVLEKTVWSRVEGNQLEDRSLNKAWLARYLEVCRKVIVDDLQLARAAVPCFPPDYQIYDRFVHMYHNCVCKRLREIAAERLEKSEVVQLLSWIQTYGILLAEYLSKISEESNNFQFRYHRL</sequence>
<name>W2TJ58_NECAM</name>
<dbReference type="OMA" id="AIRCHTI"/>
<accession>W2TJ58</accession>
<dbReference type="PANTHER" id="PTHR21292">
    <property type="entry name" value="EXOCYST COMPLEX COMPONENT SEC6-RELATED"/>
    <property type="match status" value="1"/>
</dbReference>
<proteinExistence type="predicted"/>
<organism evidence="1 2">
    <name type="scientific">Necator americanus</name>
    <name type="common">Human hookworm</name>
    <dbReference type="NCBI Taxonomy" id="51031"/>
    <lineage>
        <taxon>Eukaryota</taxon>
        <taxon>Metazoa</taxon>
        <taxon>Ecdysozoa</taxon>
        <taxon>Nematoda</taxon>
        <taxon>Chromadorea</taxon>
        <taxon>Rhabditida</taxon>
        <taxon>Rhabditina</taxon>
        <taxon>Rhabditomorpha</taxon>
        <taxon>Strongyloidea</taxon>
        <taxon>Ancylostomatidae</taxon>
        <taxon>Bunostominae</taxon>
        <taxon>Necator</taxon>
    </lineage>
</organism>
<gene>
    <name evidence="1" type="ORF">NECAME_08681</name>
</gene>